<proteinExistence type="inferred from homology"/>
<dbReference type="InterPro" id="IPR036291">
    <property type="entry name" value="NAD(P)-bd_dom_sf"/>
</dbReference>
<evidence type="ECO:0008006" key="5">
    <source>
        <dbReference type="Google" id="ProtNLM"/>
    </source>
</evidence>
<keyword evidence="2" id="KW-0560">Oxidoreductase</keyword>
<accession>A0A1X9NP35</accession>
<dbReference type="KEGG" id="osg:BST96_16980"/>
<dbReference type="CDD" id="cd05327">
    <property type="entry name" value="retinol-DH_like_SDR_c_like"/>
    <property type="match status" value="1"/>
</dbReference>
<dbReference type="OrthoDB" id="109589at2"/>
<comment type="similarity">
    <text evidence="1">Belongs to the short-chain dehydrogenases/reductases (SDR) family.</text>
</comment>
<dbReference type="STRING" id="716816.BST96_16980"/>
<dbReference type="PANTHER" id="PTHR24320:SF283">
    <property type="entry name" value="RETINOL DEHYDROGENASE 11"/>
    <property type="match status" value="1"/>
</dbReference>
<dbReference type="RefSeq" id="WP_085759839.1">
    <property type="nucleotide sequence ID" value="NZ_CP019343.1"/>
</dbReference>
<dbReference type="EMBL" id="CP019343">
    <property type="protein sequence ID" value="ARN75653.1"/>
    <property type="molecule type" value="Genomic_DNA"/>
</dbReference>
<dbReference type="Pfam" id="PF00106">
    <property type="entry name" value="adh_short"/>
    <property type="match status" value="1"/>
</dbReference>
<dbReference type="SUPFAM" id="SSF51735">
    <property type="entry name" value="NAD(P)-binding Rossmann-fold domains"/>
    <property type="match status" value="1"/>
</dbReference>
<dbReference type="AlphaFoldDB" id="A0A1X9NP35"/>
<name>A0A1X9NP35_9GAMM</name>
<reference evidence="3 4" key="1">
    <citation type="submission" date="2016-11" db="EMBL/GenBank/DDBJ databases">
        <title>Trade-off between light-utilization and light-protection in marine flavobacteria.</title>
        <authorList>
            <person name="Kumagai Y."/>
        </authorList>
    </citation>
    <scope>NUCLEOTIDE SEQUENCE [LARGE SCALE GENOMIC DNA]</scope>
    <source>
        <strain evidence="3 4">NBRC 107125</strain>
    </source>
</reference>
<dbReference type="PANTHER" id="PTHR24320">
    <property type="entry name" value="RETINOL DEHYDROGENASE"/>
    <property type="match status" value="1"/>
</dbReference>
<dbReference type="PRINTS" id="PR00081">
    <property type="entry name" value="GDHRDH"/>
</dbReference>
<evidence type="ECO:0000256" key="2">
    <source>
        <dbReference type="ARBA" id="ARBA00023002"/>
    </source>
</evidence>
<gene>
    <name evidence="3" type="ORF">BST96_16980</name>
</gene>
<evidence type="ECO:0000313" key="4">
    <source>
        <dbReference type="Proteomes" id="UP000193450"/>
    </source>
</evidence>
<dbReference type="InterPro" id="IPR002347">
    <property type="entry name" value="SDR_fam"/>
</dbReference>
<dbReference type="GO" id="GO:0016491">
    <property type="term" value="F:oxidoreductase activity"/>
    <property type="evidence" value="ECO:0007669"/>
    <property type="project" value="UniProtKB-KW"/>
</dbReference>
<evidence type="ECO:0000313" key="3">
    <source>
        <dbReference type="EMBL" id="ARN75653.1"/>
    </source>
</evidence>
<evidence type="ECO:0000256" key="1">
    <source>
        <dbReference type="ARBA" id="ARBA00006484"/>
    </source>
</evidence>
<sequence length="309" mass="32723">MSFSFDSTCDDVVSGVDLSGKTAVVTGAYGGLGKETVRALASKGAKVIAVGRNQQRLDETVSELTALTANENISAVVMDLADLSSVKSASETIVGLCPQIDILINNAGIMACPLDRTAQGLEMQIGVNHVSHFLMTSLLLPALKAAASARVIALSSVAHKFSDVMYDDLNWDKTEYDRMKAYGSAKSANAVFAVEFNRLYGAEGITANAVHPGLILTELGRHFTAEDSAAMSSEGMQLKTIEQGAATSVWAATSPELEGKGGLYLEDCQIGEALGHTNPLVGYCDYIMDAEAGKNLWQQTEQLIDGLSF</sequence>
<protein>
    <recommendedName>
        <fullName evidence="5">Short-chain dehydrogenase</fullName>
    </recommendedName>
</protein>
<dbReference type="Proteomes" id="UP000193450">
    <property type="component" value="Chromosome"/>
</dbReference>
<keyword evidence="4" id="KW-1185">Reference proteome</keyword>
<organism evidence="3 4">
    <name type="scientific">Oceanicoccus sagamiensis</name>
    <dbReference type="NCBI Taxonomy" id="716816"/>
    <lineage>
        <taxon>Bacteria</taxon>
        <taxon>Pseudomonadati</taxon>
        <taxon>Pseudomonadota</taxon>
        <taxon>Gammaproteobacteria</taxon>
        <taxon>Cellvibrionales</taxon>
        <taxon>Spongiibacteraceae</taxon>
        <taxon>Oceanicoccus</taxon>
    </lineage>
</organism>
<dbReference type="Gene3D" id="3.40.50.720">
    <property type="entry name" value="NAD(P)-binding Rossmann-like Domain"/>
    <property type="match status" value="1"/>
</dbReference>